<organism evidence="2 3">
    <name type="scientific">Penicillium antarcticum</name>
    <dbReference type="NCBI Taxonomy" id="416450"/>
    <lineage>
        <taxon>Eukaryota</taxon>
        <taxon>Fungi</taxon>
        <taxon>Dikarya</taxon>
        <taxon>Ascomycota</taxon>
        <taxon>Pezizomycotina</taxon>
        <taxon>Eurotiomycetes</taxon>
        <taxon>Eurotiomycetidae</taxon>
        <taxon>Eurotiales</taxon>
        <taxon>Aspergillaceae</taxon>
        <taxon>Penicillium</taxon>
    </lineage>
</organism>
<sequence length="337" mass="39640">MPRVRSPGAGSQLMDSFIVTHGPGNPNGNVTPIVAELDAMMAFQSSGLLHNQRHQELPEFPHSYEVPLPGNTAEDEKARKRISEDDRPKYPFGDIKIYHGRSIREFEHWIFNLTRCFDENKVWFAYPPHRIIMAATYLSRDLLYAWSLHESACTTTPTWAEFEKWSRSLVDTRSDTKRSFDASRIFYTIRQRRTETVREFNDRANDHWLRLEQPPMNEEYRKEFLKSKVLRSIREEDARYFPHDSLSYMDYMHRLREIEDRLPERQKALRKRKKVLRKNAERETPGATCVTPNRSLLWRTSRPETGSHVASAEKKAKKARGRRKTRYSEPSGAEIVL</sequence>
<name>A0A1V6PZK7_9EURO</name>
<keyword evidence="3" id="KW-1185">Reference proteome</keyword>
<dbReference type="STRING" id="416450.A0A1V6PZK7"/>
<proteinExistence type="predicted"/>
<evidence type="ECO:0000313" key="3">
    <source>
        <dbReference type="Proteomes" id="UP000191672"/>
    </source>
</evidence>
<dbReference type="AlphaFoldDB" id="A0A1V6PZK7"/>
<evidence type="ECO:0000256" key="1">
    <source>
        <dbReference type="SAM" id="MobiDB-lite"/>
    </source>
</evidence>
<dbReference type="EMBL" id="MDYN01000021">
    <property type="protein sequence ID" value="OQD82450.1"/>
    <property type="molecule type" value="Genomic_DNA"/>
</dbReference>
<dbReference type="Proteomes" id="UP000191672">
    <property type="component" value="Unassembled WGS sequence"/>
</dbReference>
<gene>
    <name evidence="2" type="ORF">PENANT_c021G03731</name>
</gene>
<reference evidence="3" key="1">
    <citation type="journal article" date="2017" name="Nat. Microbiol.">
        <title>Global analysis of biosynthetic gene clusters reveals vast potential of secondary metabolite production in Penicillium species.</title>
        <authorList>
            <person name="Nielsen J.C."/>
            <person name="Grijseels S."/>
            <person name="Prigent S."/>
            <person name="Ji B."/>
            <person name="Dainat J."/>
            <person name="Nielsen K.F."/>
            <person name="Frisvad J.C."/>
            <person name="Workman M."/>
            <person name="Nielsen J."/>
        </authorList>
    </citation>
    <scope>NUCLEOTIDE SEQUENCE [LARGE SCALE GENOMIC DNA]</scope>
    <source>
        <strain evidence="3">IBT 31811</strain>
    </source>
</reference>
<feature type="region of interest" description="Disordered" evidence="1">
    <location>
        <begin position="1"/>
        <end position="25"/>
    </location>
</feature>
<evidence type="ECO:0008006" key="4">
    <source>
        <dbReference type="Google" id="ProtNLM"/>
    </source>
</evidence>
<protein>
    <recommendedName>
        <fullName evidence="4">Retrotransposon gag domain-containing protein</fullName>
    </recommendedName>
</protein>
<accession>A0A1V6PZK7</accession>
<evidence type="ECO:0000313" key="2">
    <source>
        <dbReference type="EMBL" id="OQD82450.1"/>
    </source>
</evidence>
<feature type="compositionally biased region" description="Basic residues" evidence="1">
    <location>
        <begin position="315"/>
        <end position="325"/>
    </location>
</feature>
<comment type="caution">
    <text evidence="2">The sequence shown here is derived from an EMBL/GenBank/DDBJ whole genome shotgun (WGS) entry which is preliminary data.</text>
</comment>
<feature type="region of interest" description="Disordered" evidence="1">
    <location>
        <begin position="297"/>
        <end position="337"/>
    </location>
</feature>